<evidence type="ECO:0000256" key="1">
    <source>
        <dbReference type="SAM" id="MobiDB-lite"/>
    </source>
</evidence>
<feature type="region of interest" description="Disordered" evidence="1">
    <location>
        <begin position="68"/>
        <end position="125"/>
    </location>
</feature>
<feature type="compositionally biased region" description="Low complexity" evidence="1">
    <location>
        <begin position="98"/>
        <end position="114"/>
    </location>
</feature>
<sequence length="282" mass="30845">MKFSLKRVLLPAIGALALLQCTVSRPLLPIGSDDLVERSEVYDNGLLEREAIPLEIRNDVVDTSFDELERRGGRTAPRKSTQIKKETKANPFSKGKGKAAPPGAKPKAGNKQKALPNSAKLTLGKDARKELDNLGLHGKARKNTVKWHKNQVKQHMRTNPTLKGKAKTGTIEHIAHKGGSNPKEKNHITASFRDKNKKDVLNKFNGGKNHHLYVNNKGLPRQAKGAMNKNNAEIKGQSKSHQTSVGKTRTPGKSSGKGKGTQHAGKGFSKNSNKGFQRKGRK</sequence>
<name>A0A8S0W8Y2_CYCAE</name>
<reference evidence="3 4" key="1">
    <citation type="submission" date="2020-01" db="EMBL/GenBank/DDBJ databases">
        <authorList>
            <person name="Gupta K D."/>
        </authorList>
    </citation>
    <scope>NUCLEOTIDE SEQUENCE [LARGE SCALE GENOMIC DNA]</scope>
</reference>
<keyword evidence="2" id="KW-0732">Signal</keyword>
<keyword evidence="4" id="KW-1185">Reference proteome</keyword>
<evidence type="ECO:0000313" key="4">
    <source>
        <dbReference type="Proteomes" id="UP000467700"/>
    </source>
</evidence>
<gene>
    <name evidence="3" type="ORF">AAE3_LOCUS9470</name>
</gene>
<feature type="compositionally biased region" description="Basic and acidic residues" evidence="1">
    <location>
        <begin position="182"/>
        <end position="201"/>
    </location>
</feature>
<dbReference type="AlphaFoldDB" id="A0A8S0W8Y2"/>
<comment type="caution">
    <text evidence="3">The sequence shown here is derived from an EMBL/GenBank/DDBJ whole genome shotgun (WGS) entry which is preliminary data.</text>
</comment>
<dbReference type="EMBL" id="CACVBS010000058">
    <property type="protein sequence ID" value="CAA7267218.1"/>
    <property type="molecule type" value="Genomic_DNA"/>
</dbReference>
<evidence type="ECO:0000313" key="3">
    <source>
        <dbReference type="EMBL" id="CAA7267218.1"/>
    </source>
</evidence>
<feature type="chain" id="PRO_5035930424" evidence="2">
    <location>
        <begin position="25"/>
        <end position="282"/>
    </location>
</feature>
<feature type="signal peptide" evidence="2">
    <location>
        <begin position="1"/>
        <end position="24"/>
    </location>
</feature>
<accession>A0A8S0W8Y2</accession>
<dbReference type="Proteomes" id="UP000467700">
    <property type="component" value="Unassembled WGS sequence"/>
</dbReference>
<dbReference type="OrthoDB" id="3004187at2759"/>
<proteinExistence type="predicted"/>
<organism evidence="3 4">
    <name type="scientific">Cyclocybe aegerita</name>
    <name type="common">Black poplar mushroom</name>
    <name type="synonym">Agrocybe aegerita</name>
    <dbReference type="NCBI Taxonomy" id="1973307"/>
    <lineage>
        <taxon>Eukaryota</taxon>
        <taxon>Fungi</taxon>
        <taxon>Dikarya</taxon>
        <taxon>Basidiomycota</taxon>
        <taxon>Agaricomycotina</taxon>
        <taxon>Agaricomycetes</taxon>
        <taxon>Agaricomycetidae</taxon>
        <taxon>Agaricales</taxon>
        <taxon>Agaricineae</taxon>
        <taxon>Bolbitiaceae</taxon>
        <taxon>Cyclocybe</taxon>
    </lineage>
</organism>
<feature type="region of interest" description="Disordered" evidence="1">
    <location>
        <begin position="174"/>
        <end position="282"/>
    </location>
</feature>
<evidence type="ECO:0000256" key="2">
    <source>
        <dbReference type="SAM" id="SignalP"/>
    </source>
</evidence>
<protein>
    <submittedName>
        <fullName evidence="3">Uncharacterized protein</fullName>
    </submittedName>
</protein>